<dbReference type="GO" id="GO:0005886">
    <property type="term" value="C:plasma membrane"/>
    <property type="evidence" value="ECO:0007669"/>
    <property type="project" value="InterPro"/>
</dbReference>
<keyword evidence="1" id="KW-1003">Cell membrane</keyword>
<keyword evidence="9" id="KW-1185">Reference proteome</keyword>
<keyword evidence="4 6" id="KW-0472">Membrane</keyword>
<dbReference type="RefSeq" id="WP_131615360.1">
    <property type="nucleotide sequence ID" value="NZ_CP036532.1"/>
</dbReference>
<dbReference type="GeneID" id="90766240"/>
<feature type="region of interest" description="Disordered" evidence="5">
    <location>
        <begin position="93"/>
        <end position="115"/>
    </location>
</feature>
<evidence type="ECO:0000313" key="8">
    <source>
        <dbReference type="EMBL" id="QBK29645.1"/>
    </source>
</evidence>
<evidence type="ECO:0000256" key="5">
    <source>
        <dbReference type="SAM" id="MobiDB-lite"/>
    </source>
</evidence>
<dbReference type="EMBL" id="CP036532">
    <property type="protein sequence ID" value="QBK29645.1"/>
    <property type="molecule type" value="Genomic_DNA"/>
</dbReference>
<feature type="compositionally biased region" description="Polar residues" evidence="5">
    <location>
        <begin position="103"/>
        <end position="115"/>
    </location>
</feature>
<evidence type="ECO:0000259" key="7">
    <source>
        <dbReference type="Pfam" id="PF06305"/>
    </source>
</evidence>
<sequence length="115" mass="12836">MLRRIFNVLILIPLAIVLIALTVANRTMVPLSIDVFNPGNPALTYEAPLFVWLFGALALGVVCGGVGTWLTQGKHRKQERTFKKEAQKLRYEVEETKRKSGQDKGTTGQSLVLQR</sequence>
<reference evidence="8 9" key="1">
    <citation type="journal article" date="2017" name="Int. J. Syst. Evol. Microbiol.">
        <title>Roseitalea porphyridii gen. nov., sp. nov., isolated from a red alga, and reclassification of Hoeflea suaedae Chung et al. 2013 as Pseudohoeflea suaedae gen. nov., comb. nov.</title>
        <authorList>
            <person name="Hyeon J.W."/>
            <person name="Jeong S.E."/>
            <person name="Baek K."/>
            <person name="Jeon C.O."/>
        </authorList>
    </citation>
    <scope>NUCLEOTIDE SEQUENCE [LARGE SCALE GENOMIC DNA]</scope>
    <source>
        <strain evidence="8 9">MA7-20</strain>
    </source>
</reference>
<dbReference type="InterPro" id="IPR010445">
    <property type="entry name" value="LapA_dom"/>
</dbReference>
<protein>
    <submittedName>
        <fullName evidence="8">LapA family protein</fullName>
    </submittedName>
</protein>
<proteinExistence type="predicted"/>
<name>A0A4P6UXX9_9HYPH</name>
<evidence type="ECO:0000256" key="2">
    <source>
        <dbReference type="ARBA" id="ARBA00022692"/>
    </source>
</evidence>
<evidence type="ECO:0000256" key="1">
    <source>
        <dbReference type="ARBA" id="ARBA00022475"/>
    </source>
</evidence>
<dbReference type="OrthoDB" id="7868067at2"/>
<organism evidence="8 9">
    <name type="scientific">Roseitalea porphyridii</name>
    <dbReference type="NCBI Taxonomy" id="1852022"/>
    <lineage>
        <taxon>Bacteria</taxon>
        <taxon>Pseudomonadati</taxon>
        <taxon>Pseudomonadota</taxon>
        <taxon>Alphaproteobacteria</taxon>
        <taxon>Hyphomicrobiales</taxon>
        <taxon>Ahrensiaceae</taxon>
        <taxon>Roseitalea</taxon>
    </lineage>
</organism>
<feature type="transmembrane region" description="Helical" evidence="6">
    <location>
        <begin position="50"/>
        <end position="70"/>
    </location>
</feature>
<dbReference type="AlphaFoldDB" id="A0A4P6UXX9"/>
<evidence type="ECO:0000313" key="9">
    <source>
        <dbReference type="Proteomes" id="UP000293719"/>
    </source>
</evidence>
<accession>A0A4P6UXX9</accession>
<evidence type="ECO:0000256" key="4">
    <source>
        <dbReference type="ARBA" id="ARBA00023136"/>
    </source>
</evidence>
<dbReference type="Proteomes" id="UP000293719">
    <property type="component" value="Chromosome"/>
</dbReference>
<keyword evidence="2 6" id="KW-0812">Transmembrane</keyword>
<evidence type="ECO:0000256" key="3">
    <source>
        <dbReference type="ARBA" id="ARBA00022989"/>
    </source>
</evidence>
<dbReference type="Pfam" id="PF06305">
    <property type="entry name" value="LapA_dom"/>
    <property type="match status" value="1"/>
</dbReference>
<feature type="compositionally biased region" description="Basic and acidic residues" evidence="5">
    <location>
        <begin position="93"/>
        <end position="102"/>
    </location>
</feature>
<gene>
    <name evidence="8" type="ORF">E0E05_02940</name>
</gene>
<evidence type="ECO:0000256" key="6">
    <source>
        <dbReference type="SAM" id="Phobius"/>
    </source>
</evidence>
<keyword evidence="3 6" id="KW-1133">Transmembrane helix</keyword>
<feature type="domain" description="Lipopolysaccharide assembly protein A" evidence="7">
    <location>
        <begin position="45"/>
        <end position="93"/>
    </location>
</feature>
<dbReference type="KEGG" id="rpod:E0E05_02940"/>